<accession>A0AAV3PV57</accession>
<keyword evidence="2" id="KW-1185">Reference proteome</keyword>
<evidence type="ECO:0000313" key="1">
    <source>
        <dbReference type="EMBL" id="GAA0155689.1"/>
    </source>
</evidence>
<sequence length="75" mass="8336">MILVVDIGDGSTEFVIGHQDLVSKVNEYNIEKVIVSFGTIRKIEKAVYEEYARDCGEDVRSLMSLKGVGVLTKKT</sequence>
<dbReference type="EMBL" id="BAABME010002687">
    <property type="protein sequence ID" value="GAA0155689.1"/>
    <property type="molecule type" value="Genomic_DNA"/>
</dbReference>
<organism evidence="1 2">
    <name type="scientific">Lithospermum erythrorhizon</name>
    <name type="common">Purple gromwell</name>
    <name type="synonym">Lithospermum officinale var. erythrorhizon</name>
    <dbReference type="NCBI Taxonomy" id="34254"/>
    <lineage>
        <taxon>Eukaryota</taxon>
        <taxon>Viridiplantae</taxon>
        <taxon>Streptophyta</taxon>
        <taxon>Embryophyta</taxon>
        <taxon>Tracheophyta</taxon>
        <taxon>Spermatophyta</taxon>
        <taxon>Magnoliopsida</taxon>
        <taxon>eudicotyledons</taxon>
        <taxon>Gunneridae</taxon>
        <taxon>Pentapetalae</taxon>
        <taxon>asterids</taxon>
        <taxon>lamiids</taxon>
        <taxon>Boraginales</taxon>
        <taxon>Boraginaceae</taxon>
        <taxon>Boraginoideae</taxon>
        <taxon>Lithospermeae</taxon>
        <taxon>Lithospermum</taxon>
    </lineage>
</organism>
<dbReference type="Proteomes" id="UP001454036">
    <property type="component" value="Unassembled WGS sequence"/>
</dbReference>
<comment type="caution">
    <text evidence="1">The sequence shown here is derived from an EMBL/GenBank/DDBJ whole genome shotgun (WGS) entry which is preliminary data.</text>
</comment>
<protein>
    <submittedName>
        <fullName evidence="1">Uncharacterized protein</fullName>
    </submittedName>
</protein>
<dbReference type="AlphaFoldDB" id="A0AAV3PV57"/>
<proteinExistence type="predicted"/>
<reference evidence="1 2" key="1">
    <citation type="submission" date="2024-01" db="EMBL/GenBank/DDBJ databases">
        <title>The complete chloroplast genome sequence of Lithospermum erythrorhizon: insights into the phylogenetic relationship among Boraginaceae species and the maternal lineages of purple gromwells.</title>
        <authorList>
            <person name="Okada T."/>
            <person name="Watanabe K."/>
        </authorList>
    </citation>
    <scope>NUCLEOTIDE SEQUENCE [LARGE SCALE GENOMIC DNA]</scope>
</reference>
<gene>
    <name evidence="1" type="ORF">LIER_13362</name>
</gene>
<evidence type="ECO:0000313" key="2">
    <source>
        <dbReference type="Proteomes" id="UP001454036"/>
    </source>
</evidence>
<name>A0AAV3PV57_LITER</name>